<keyword evidence="3" id="KW-1185">Reference proteome</keyword>
<name>A0A0J9X9J2_GEOCN</name>
<evidence type="ECO:0000256" key="1">
    <source>
        <dbReference type="SAM" id="MobiDB-lite"/>
    </source>
</evidence>
<accession>A0A0J9X9J2</accession>
<evidence type="ECO:0000313" key="2">
    <source>
        <dbReference type="EMBL" id="CDO53926.1"/>
    </source>
</evidence>
<dbReference type="AlphaFoldDB" id="A0A0J9X9J2"/>
<dbReference type="EMBL" id="CCBN010000006">
    <property type="protein sequence ID" value="CDO53926.1"/>
    <property type="molecule type" value="Genomic_DNA"/>
</dbReference>
<organism evidence="2 3">
    <name type="scientific">Geotrichum candidum</name>
    <name type="common">Oospora lactis</name>
    <name type="synonym">Dipodascus geotrichum</name>
    <dbReference type="NCBI Taxonomy" id="1173061"/>
    <lineage>
        <taxon>Eukaryota</taxon>
        <taxon>Fungi</taxon>
        <taxon>Dikarya</taxon>
        <taxon>Ascomycota</taxon>
        <taxon>Saccharomycotina</taxon>
        <taxon>Dipodascomycetes</taxon>
        <taxon>Dipodascales</taxon>
        <taxon>Dipodascaceae</taxon>
        <taxon>Geotrichum</taxon>
    </lineage>
</organism>
<proteinExistence type="predicted"/>
<feature type="region of interest" description="Disordered" evidence="1">
    <location>
        <begin position="17"/>
        <end position="36"/>
    </location>
</feature>
<comment type="caution">
    <text evidence="2">The sequence shown here is derived from an EMBL/GenBank/DDBJ whole genome shotgun (WGS) entry which is preliminary data.</text>
</comment>
<reference evidence="2" key="1">
    <citation type="submission" date="2014-03" db="EMBL/GenBank/DDBJ databases">
        <authorList>
            <person name="Casaregola S."/>
        </authorList>
    </citation>
    <scope>NUCLEOTIDE SEQUENCE [LARGE SCALE GENOMIC DNA]</scope>
    <source>
        <strain evidence="2">CLIB 918</strain>
    </source>
</reference>
<dbReference type="Proteomes" id="UP000242525">
    <property type="component" value="Unassembled WGS sequence"/>
</dbReference>
<dbReference type="OrthoDB" id="4083198at2759"/>
<protein>
    <submittedName>
        <fullName evidence="2">Uncharacterized protein</fullName>
    </submittedName>
</protein>
<evidence type="ECO:0000313" key="3">
    <source>
        <dbReference type="Proteomes" id="UP000242525"/>
    </source>
</evidence>
<gene>
    <name evidence="2" type="ORF">BN980_GECA06s01913g</name>
</gene>
<sequence>MIGKLLSGNPFNTSATINNNSIPAKSSRPAFSPSNTSIHSDASSIKSLDLPISVIDEADTRNLLYGSTKLAANCPLPNLDPINDIRILVITDIPHFDLALFDSALYHHPQPKNLAFYSPEIPTFHSLQDHVFGSSQIKYTGPVTKLHPLPSSDPAQNKWLVSRLFRLDRNPKHQQPNRKSNEVADYTCAVSVFISKAPSLTDYWPELSAALLQLQRTIALKLSSTLPTYYKEFSQRPRQPLGDDDIRHAIDVFRQRFSSALHIPRVICGQKNWSKVFQELIWAWNVYDKKFIAAALAAFIRNNPVLLSSASAPSPVRTVVIGDRMATRKFIYILSSLINDRNSTDFLQYLANNRFDEESIHSIKSTAYCHTALPVPDAEGWQIPVTYEGQVAKSTGICTMSHVVKPSFSVSSSSLSSCSSSSSAMSLAAASRLSMSSFSPTSSFQTMASSVFRKAANSFSPSSLTSSFSTSFWPSPLSRSNSIVSVDDVLFHSPSVEERECEAFGDSRRYRGFYHNTVGKGSNATISNNRSCSSESKQSSLSSLIFEPPALDAASGTNGDSHVVDVRELDDIDDKPDWDAKPVLPRVAGHVLEFHPDFAVQGLSPAAAAAALDESRRILMTDDERLVVIDLSQQRVRVLGREASLAQPKQDMTRIMHDLKAILEAADMAKLENFYEKRFFI</sequence>